<feature type="region of interest" description="Disordered" evidence="2">
    <location>
        <begin position="513"/>
        <end position="533"/>
    </location>
</feature>
<feature type="region of interest" description="Disordered" evidence="2">
    <location>
        <begin position="800"/>
        <end position="851"/>
    </location>
</feature>
<evidence type="ECO:0000259" key="3">
    <source>
        <dbReference type="PROSITE" id="PS50010"/>
    </source>
</evidence>
<feature type="compositionally biased region" description="Polar residues" evidence="2">
    <location>
        <begin position="565"/>
        <end position="577"/>
    </location>
</feature>
<dbReference type="EMBL" id="LAEV01000351">
    <property type="protein sequence ID" value="KKA30564.1"/>
    <property type="molecule type" value="Genomic_DNA"/>
</dbReference>
<feature type="region of interest" description="Disordered" evidence="2">
    <location>
        <begin position="1595"/>
        <end position="1628"/>
    </location>
</feature>
<feature type="region of interest" description="Disordered" evidence="2">
    <location>
        <begin position="547"/>
        <end position="591"/>
    </location>
</feature>
<feature type="compositionally biased region" description="Polar residues" evidence="2">
    <location>
        <begin position="49"/>
        <end position="71"/>
    </location>
</feature>
<dbReference type="PANTHER" id="PTHR22834">
    <property type="entry name" value="NUCLEAR FUSION PROTEIN FUS2"/>
    <property type="match status" value="1"/>
</dbReference>
<dbReference type="InterPro" id="IPR051492">
    <property type="entry name" value="Dynamin-Rho_GEF"/>
</dbReference>
<dbReference type="GO" id="GO:0032955">
    <property type="term" value="P:regulation of division septum assembly"/>
    <property type="evidence" value="ECO:0007669"/>
    <property type="project" value="TreeGrafter"/>
</dbReference>
<feature type="compositionally biased region" description="Polar residues" evidence="2">
    <location>
        <begin position="518"/>
        <end position="533"/>
    </location>
</feature>
<feature type="region of interest" description="Disordered" evidence="2">
    <location>
        <begin position="303"/>
        <end position="366"/>
    </location>
</feature>
<reference evidence="4 5" key="1">
    <citation type="submission" date="2015-03" db="EMBL/GenBank/DDBJ databases">
        <authorList>
            <person name="Radwan O."/>
            <person name="Al-Naeli F.A."/>
            <person name="Rendon G.A."/>
            <person name="Fields C."/>
        </authorList>
    </citation>
    <scope>NUCLEOTIDE SEQUENCE [LARGE SCALE GENOMIC DNA]</scope>
    <source>
        <strain evidence="4">CR-DP1</strain>
    </source>
</reference>
<dbReference type="Proteomes" id="UP000033483">
    <property type="component" value="Unassembled WGS sequence"/>
</dbReference>
<feature type="compositionally biased region" description="Polar residues" evidence="2">
    <location>
        <begin position="323"/>
        <end position="333"/>
    </location>
</feature>
<feature type="compositionally biased region" description="Low complexity" evidence="2">
    <location>
        <begin position="306"/>
        <end position="319"/>
    </location>
</feature>
<feature type="compositionally biased region" description="Low complexity" evidence="2">
    <location>
        <begin position="135"/>
        <end position="150"/>
    </location>
</feature>
<proteinExistence type="predicted"/>
<dbReference type="CDD" id="cd00160">
    <property type="entry name" value="RhoGEF"/>
    <property type="match status" value="1"/>
</dbReference>
<name>A0A0F4ZIV4_9PEZI</name>
<dbReference type="InterPro" id="IPR004148">
    <property type="entry name" value="BAR_dom"/>
</dbReference>
<dbReference type="PANTHER" id="PTHR22834:SF20">
    <property type="entry name" value="SH3 DOMAIN-CONTAINING PROTEIN"/>
    <property type="match status" value="1"/>
</dbReference>
<dbReference type="OrthoDB" id="10256089at2759"/>
<sequence length="1810" mass="198186">MFEGESATTTAASMTKLVSNAPNAYSESHDVTSAQNQALLFGEIPRNDPTATTTSTVRGIDTTPSSRNKTPFPTRHRGVLESDLRIDTSDTAYRSRVAVAASAVQPNNDYSSPIDYCRSANSSSSSSQANDTLPTKKTTVSASSASASVSGIYSTPRSRARSTSESHKIASSRSRMAGTSKIPQPPSALSESPVQVQSRLPISLRKFNGSNSRPSSPTSPTRRPGGRERERERSRTVDYQNGGYTEPFPAMSREKSPFAARMRAATSNNAFSSINGGNITSTPNSGVMNNGSFASHRMAAFVTPTSPKSSPQLRSSRPRQNVPDGTNGPNLRQRTVDPRVRVAQSEQQEANRRISQGPIDFEQRRNDIRLKYTKTIREKQERAAARRRTRELESAAAEAAAIIAAAKASAQAKLRGSNAGLETDGGASLTANNDQEDRRFSYSNSPGRLPTAFEEPVSPTSHAADVSFLPGDDEGEKVTEQVVAAYNKSRDCQGPLARDSPILGLPGGFPLESPLANMGNSSGDNNSPQPQSAVSAVLTEFDLELLPDSTSPRSLGPPPIIEPNRAQTPQSKPTLSRNNTGNSNTGNSNTHLRINYHYPFGDDDEINSGELSPTLPLSPVQVHRREDSNPAAHMHTNFSDGYNEDYESTTPYHQSMTPSTTVRVFRRNSDIANSMGQQPALLPLRDYDYEDSVYRFMPGSAAAIAIRQIQHQDDDTSTCDEESVPPVPPLPSDGRFDTSFSSQRNSTCESSEAEPTGDEAKSGPSSAIFPISQTLNVPSMLIPGNRFSIQSSWTDFSVDSREYGDSTKPSLDIPEVPPIPTDLNNEPRRIVNGRINSSSNSFTESPAATKDSHKLLSPLDQELPPLPVDAFAESDMKTNSTSGEQPLPDIPTNSPPPPAPPSKAGSIYETNRNTPASSFYEHNASGTTLGSRPVSRDRTTIATSITRSSIEKIRIVESNSEVEIRPAVPPKNDQPTDKDNKRLVQRRNVIKELIDTEAAFVRDMSVVWEIYKGTAEACPKLDTKTIKLIFRNTDEIIAFHSQFSQKLRDAVTTVYMPVVGNGEEINNTPEFDTSNIYPPSHELDDAKDFNTTLGSVFSDNIEEMKAIHEIFLRSSDMAAKRLIEIQQDPTVKVWLNECHDVAKDLTAAWDLDSLLIKPMQRITKYPNLIMSMLQQTPQEHPDRAKLVGAKETLEDAIIEINKTKKNFELVGQIVSGKRKDSDVKAGIARAFGKRAEKVQTGSRVPEDEVYVQLNDRFNEDFMRLQVVLRDAVDYTNQASAYVHEFLQYLSSIELVMRIQPSSYPELESKWVQFNVSMRDMEKVGLEHHINQVRKMVIQPFENVIESYYNPALAMKKRQKRRFDYEKAELLKKSGKAVDAKLAELVEQYEALNDTLKKELPILSALTAKVGRICMSNLVNIQTSWYRLWRDRVKSVVGDGREMYEFSEILATFNADFNSVQLPMADLGILNPAYKGKTSLSTLSSVDDAAARARIRPPELSPRQRGLSVNSEAPVIPTPDFARRSSGSLASPLGGIGTVASIPSPSQFYYDSYYTSMPTSSHSQTPLTAHSAPQNAFSGLQSAGMRATPMSPDVVSMPGSRSFVTQSTVSGSTSVSGRPSTGISVDSSSQLTRQSSEIAYYTRRDSTSTYNSNYPESTGVTPAAAKRFSGLFHSALPVPDGPENKPEAMEEEDAAALEAAEMGTGIGMAVGSAAGMGMGMSQAQYQQMLQQSQQASQNQGYNILWLAASLFEFNIETTKQEAGYPYLVYQAGEVFDVIGEKGELWLAKNQDDPSCLVGWIWSKHFAKLAGT</sequence>
<dbReference type="Gene3D" id="1.20.900.10">
    <property type="entry name" value="Dbl homology (DH) domain"/>
    <property type="match status" value="1"/>
</dbReference>
<feature type="compositionally biased region" description="Low complexity" evidence="2">
    <location>
        <begin position="1601"/>
        <end position="1621"/>
    </location>
</feature>
<dbReference type="InterPro" id="IPR000219">
    <property type="entry name" value="DH_dom"/>
</dbReference>
<protein>
    <recommendedName>
        <fullName evidence="3">DH domain-containing protein</fullName>
    </recommendedName>
</protein>
<dbReference type="Gene3D" id="1.20.1270.60">
    <property type="entry name" value="Arfaptin homology (AH) domain/BAR domain"/>
    <property type="match status" value="1"/>
</dbReference>
<organism evidence="4 5">
    <name type="scientific">Thielaviopsis punctulata</name>
    <dbReference type="NCBI Taxonomy" id="72032"/>
    <lineage>
        <taxon>Eukaryota</taxon>
        <taxon>Fungi</taxon>
        <taxon>Dikarya</taxon>
        <taxon>Ascomycota</taxon>
        <taxon>Pezizomycotina</taxon>
        <taxon>Sordariomycetes</taxon>
        <taxon>Hypocreomycetidae</taxon>
        <taxon>Microascales</taxon>
        <taxon>Ceratocystidaceae</taxon>
        <taxon>Thielaviopsis</taxon>
    </lineage>
</organism>
<feature type="region of interest" description="Disordered" evidence="2">
    <location>
        <begin position="876"/>
        <end position="941"/>
    </location>
</feature>
<keyword evidence="5" id="KW-1185">Reference proteome</keyword>
<dbReference type="Pfam" id="PF03114">
    <property type="entry name" value="BAR"/>
    <property type="match status" value="1"/>
</dbReference>
<feature type="compositionally biased region" description="Polar residues" evidence="2">
    <location>
        <begin position="908"/>
        <end position="917"/>
    </location>
</feature>
<feature type="compositionally biased region" description="Low complexity" evidence="2">
    <location>
        <begin position="578"/>
        <end position="590"/>
    </location>
</feature>
<feature type="compositionally biased region" description="Polar residues" evidence="2">
    <location>
        <begin position="187"/>
        <end position="200"/>
    </location>
</feature>
<feature type="region of interest" description="Disordered" evidence="2">
    <location>
        <begin position="108"/>
        <end position="251"/>
    </location>
</feature>
<evidence type="ECO:0000313" key="4">
    <source>
        <dbReference type="EMBL" id="KKA30564.1"/>
    </source>
</evidence>
<dbReference type="InterPro" id="IPR035899">
    <property type="entry name" value="DBL_dom_sf"/>
</dbReference>
<feature type="compositionally biased region" description="Low complexity" evidence="2">
    <location>
        <begin position="208"/>
        <end position="223"/>
    </location>
</feature>
<evidence type="ECO:0000256" key="2">
    <source>
        <dbReference type="SAM" id="MobiDB-lite"/>
    </source>
</evidence>
<feature type="compositionally biased region" description="Basic and acidic residues" evidence="2">
    <location>
        <begin position="225"/>
        <end position="236"/>
    </location>
</feature>
<evidence type="ECO:0000256" key="1">
    <source>
        <dbReference type="ARBA" id="ARBA00022658"/>
    </source>
</evidence>
<feature type="domain" description="DH" evidence="3">
    <location>
        <begin position="985"/>
        <end position="1203"/>
    </location>
</feature>
<dbReference type="SUPFAM" id="SSF103657">
    <property type="entry name" value="BAR/IMD domain-like"/>
    <property type="match status" value="1"/>
</dbReference>
<feature type="region of interest" description="Disordered" evidence="2">
    <location>
        <begin position="42"/>
        <end position="79"/>
    </location>
</feature>
<feature type="region of interest" description="Disordered" evidence="2">
    <location>
        <begin position="1500"/>
        <end position="1526"/>
    </location>
</feature>
<feature type="compositionally biased region" description="Polar residues" evidence="2">
    <location>
        <begin position="151"/>
        <end position="161"/>
    </location>
</feature>
<dbReference type="CDD" id="cd07589">
    <property type="entry name" value="BAR_DNMBP"/>
    <property type="match status" value="1"/>
</dbReference>
<comment type="caution">
    <text evidence="4">The sequence shown here is derived from an EMBL/GenBank/DDBJ whole genome shotgun (WGS) entry which is preliminary data.</text>
</comment>
<evidence type="ECO:0000313" key="5">
    <source>
        <dbReference type="Proteomes" id="UP000033483"/>
    </source>
</evidence>
<dbReference type="SMART" id="SM00325">
    <property type="entry name" value="RhoGEF"/>
    <property type="match status" value="1"/>
</dbReference>
<gene>
    <name evidence="4" type="ORF">TD95_001089</name>
</gene>
<feature type="compositionally biased region" description="Polar residues" evidence="2">
    <location>
        <begin position="738"/>
        <end position="750"/>
    </location>
</feature>
<feature type="region of interest" description="Disordered" evidence="2">
    <location>
        <begin position="711"/>
        <end position="767"/>
    </location>
</feature>
<dbReference type="GO" id="GO:0005085">
    <property type="term" value="F:guanyl-nucleotide exchange factor activity"/>
    <property type="evidence" value="ECO:0007669"/>
    <property type="project" value="UniProtKB-KW"/>
</dbReference>
<dbReference type="Pfam" id="PF00621">
    <property type="entry name" value="RhoGEF"/>
    <property type="match status" value="1"/>
</dbReference>
<dbReference type="PROSITE" id="PS50010">
    <property type="entry name" value="DH_2"/>
    <property type="match status" value="1"/>
</dbReference>
<dbReference type="GO" id="GO:0005737">
    <property type="term" value="C:cytoplasm"/>
    <property type="evidence" value="ECO:0007669"/>
    <property type="project" value="InterPro"/>
</dbReference>
<accession>A0A0F4ZIV4</accession>
<feature type="compositionally biased region" description="Polar residues" evidence="2">
    <location>
        <begin position="834"/>
        <end position="846"/>
    </location>
</feature>
<dbReference type="GO" id="GO:0031991">
    <property type="term" value="P:regulation of actomyosin contractile ring contraction"/>
    <property type="evidence" value="ECO:0007669"/>
    <property type="project" value="TreeGrafter"/>
</dbReference>
<dbReference type="SUPFAM" id="SSF48065">
    <property type="entry name" value="DBL homology domain (DH-domain)"/>
    <property type="match status" value="1"/>
</dbReference>
<dbReference type="InterPro" id="IPR027267">
    <property type="entry name" value="AH/BAR_dom_sf"/>
</dbReference>
<feature type="region of interest" description="Disordered" evidence="2">
    <location>
        <begin position="417"/>
        <end position="473"/>
    </location>
</feature>
<keyword evidence="1" id="KW-0344">Guanine-nucleotide releasing factor</keyword>